<sequence length="137" mass="15530">MLQDGDICTVENGDGKFSVVKILVMNDEKVHVRLYDHTYDQRPVDIKSSMLTTSSIAEENNDFGVGHLLISQEGFDNWKPIAVKREEVTQDDLSGYFVWLREYIIALNVPGRQKPGVWTPSATPKSVRETVKFIVDT</sequence>
<evidence type="ECO:0000313" key="2">
    <source>
        <dbReference type="EMBL" id="CAF1479794.1"/>
    </source>
</evidence>
<dbReference type="AlphaFoldDB" id="A0A815RUS8"/>
<dbReference type="Proteomes" id="UP000663828">
    <property type="component" value="Unassembled WGS sequence"/>
</dbReference>
<organism evidence="2 4">
    <name type="scientific">Adineta ricciae</name>
    <name type="common">Rotifer</name>
    <dbReference type="NCBI Taxonomy" id="249248"/>
    <lineage>
        <taxon>Eukaryota</taxon>
        <taxon>Metazoa</taxon>
        <taxon>Spiralia</taxon>
        <taxon>Gnathifera</taxon>
        <taxon>Rotifera</taxon>
        <taxon>Eurotatoria</taxon>
        <taxon>Bdelloidea</taxon>
        <taxon>Adinetida</taxon>
        <taxon>Adinetidae</taxon>
        <taxon>Adineta</taxon>
    </lineage>
</organism>
<comment type="caution">
    <text evidence="2">The sequence shown here is derived from an EMBL/GenBank/DDBJ whole genome shotgun (WGS) entry which is preliminary data.</text>
</comment>
<evidence type="ECO:0000313" key="4">
    <source>
        <dbReference type="Proteomes" id="UP000663852"/>
    </source>
</evidence>
<accession>A0A815RUS8</accession>
<gene>
    <name evidence="2" type="ORF">EDS130_LOCUS41364</name>
    <name evidence="1" type="ORF">XAT740_LOCUS11089</name>
</gene>
<evidence type="ECO:0000313" key="1">
    <source>
        <dbReference type="EMBL" id="CAF0959257.1"/>
    </source>
</evidence>
<proteinExistence type="predicted"/>
<dbReference type="OrthoDB" id="10456847at2759"/>
<protein>
    <submittedName>
        <fullName evidence="2">Uncharacterized protein</fullName>
    </submittedName>
</protein>
<name>A0A815RUS8_ADIRI</name>
<dbReference type="EMBL" id="CAJNOR010000602">
    <property type="protein sequence ID" value="CAF0959257.1"/>
    <property type="molecule type" value="Genomic_DNA"/>
</dbReference>
<keyword evidence="3" id="KW-1185">Reference proteome</keyword>
<evidence type="ECO:0000313" key="3">
    <source>
        <dbReference type="Proteomes" id="UP000663828"/>
    </source>
</evidence>
<dbReference type="EMBL" id="CAJNOJ010000540">
    <property type="protein sequence ID" value="CAF1479794.1"/>
    <property type="molecule type" value="Genomic_DNA"/>
</dbReference>
<dbReference type="Proteomes" id="UP000663852">
    <property type="component" value="Unassembled WGS sequence"/>
</dbReference>
<reference evidence="2" key="1">
    <citation type="submission" date="2021-02" db="EMBL/GenBank/DDBJ databases">
        <authorList>
            <person name="Nowell W R."/>
        </authorList>
    </citation>
    <scope>NUCLEOTIDE SEQUENCE</scope>
</reference>